<evidence type="ECO:0000313" key="3">
    <source>
        <dbReference type="Proteomes" id="UP001596481"/>
    </source>
</evidence>
<comment type="caution">
    <text evidence="2">The sequence shown here is derived from an EMBL/GenBank/DDBJ whole genome shotgun (WGS) entry which is preliminary data.</text>
</comment>
<dbReference type="PANTHER" id="PTHR38600:SF1">
    <property type="entry name" value="TRANSCRIPTIONAL REGULATORY PROTEIN"/>
    <property type="match status" value="1"/>
</dbReference>
<evidence type="ECO:0000259" key="1">
    <source>
        <dbReference type="SMART" id="SM00418"/>
    </source>
</evidence>
<keyword evidence="3" id="KW-1185">Reference proteome</keyword>
<dbReference type="EMBL" id="JBHTAA010000005">
    <property type="protein sequence ID" value="MFC7203680.1"/>
    <property type="molecule type" value="Genomic_DNA"/>
</dbReference>
<sequence>MEKALWYLLAGTRGGTTRAKLIRSLSERPRNANQLSESLDIDYNTVRYHLDLLVEHDIVEKGEESYGTMYFLTDRFEQHRDQFETILKKIE</sequence>
<dbReference type="InterPro" id="IPR011991">
    <property type="entry name" value="ArsR-like_HTH"/>
</dbReference>
<dbReference type="AlphaFoldDB" id="A0ABD5ZFF8"/>
<proteinExistence type="predicted"/>
<protein>
    <submittedName>
        <fullName evidence="2">Winged helix-turn-helix domain-containing protein</fullName>
    </submittedName>
</protein>
<dbReference type="SMART" id="SM00418">
    <property type="entry name" value="HTH_ARSR"/>
    <property type="match status" value="1"/>
</dbReference>
<accession>A0ABD5ZFF8</accession>
<reference evidence="2 3" key="1">
    <citation type="journal article" date="2019" name="Int. J. Syst. Evol. Microbiol.">
        <title>The Global Catalogue of Microorganisms (GCM) 10K type strain sequencing project: providing services to taxonomists for standard genome sequencing and annotation.</title>
        <authorList>
            <consortium name="The Broad Institute Genomics Platform"/>
            <consortium name="The Broad Institute Genome Sequencing Center for Infectious Disease"/>
            <person name="Wu L."/>
            <person name="Ma J."/>
        </authorList>
    </citation>
    <scope>NUCLEOTIDE SEQUENCE [LARGE SCALE GENOMIC DNA]</scope>
    <source>
        <strain evidence="2 3">DSM 29988</strain>
    </source>
</reference>
<dbReference type="InterPro" id="IPR001845">
    <property type="entry name" value="HTH_ArsR_DNA-bd_dom"/>
</dbReference>
<dbReference type="Proteomes" id="UP001596481">
    <property type="component" value="Unassembled WGS sequence"/>
</dbReference>
<dbReference type="PANTHER" id="PTHR38600">
    <property type="entry name" value="TRANSCRIPTIONAL REGULATORY PROTEIN"/>
    <property type="match status" value="1"/>
</dbReference>
<dbReference type="InterPro" id="IPR036388">
    <property type="entry name" value="WH-like_DNA-bd_sf"/>
</dbReference>
<feature type="domain" description="HTH arsR-type" evidence="1">
    <location>
        <begin position="12"/>
        <end position="85"/>
    </location>
</feature>
<dbReference type="Gene3D" id="1.10.10.10">
    <property type="entry name" value="Winged helix-like DNA-binding domain superfamily/Winged helix DNA-binding domain"/>
    <property type="match status" value="1"/>
</dbReference>
<gene>
    <name evidence="2" type="ORF">ACFQJC_09150</name>
</gene>
<dbReference type="SUPFAM" id="SSF46785">
    <property type="entry name" value="Winged helix' DNA-binding domain"/>
    <property type="match status" value="1"/>
</dbReference>
<dbReference type="InterPro" id="IPR036390">
    <property type="entry name" value="WH_DNA-bd_sf"/>
</dbReference>
<dbReference type="RefSeq" id="WP_390223017.1">
    <property type="nucleotide sequence ID" value="NZ_JBHTAA010000005.1"/>
</dbReference>
<dbReference type="CDD" id="cd00090">
    <property type="entry name" value="HTH_ARSR"/>
    <property type="match status" value="1"/>
</dbReference>
<organism evidence="2 3">
    <name type="scientific">Haloferax namakaokahaiae</name>
    <dbReference type="NCBI Taxonomy" id="1748331"/>
    <lineage>
        <taxon>Archaea</taxon>
        <taxon>Methanobacteriati</taxon>
        <taxon>Methanobacteriota</taxon>
        <taxon>Stenosarchaea group</taxon>
        <taxon>Halobacteria</taxon>
        <taxon>Halobacteriales</taxon>
        <taxon>Haloferacaceae</taxon>
        <taxon>Haloferax</taxon>
    </lineage>
</organism>
<dbReference type="Pfam" id="PF12840">
    <property type="entry name" value="HTH_20"/>
    <property type="match status" value="1"/>
</dbReference>
<evidence type="ECO:0000313" key="2">
    <source>
        <dbReference type="EMBL" id="MFC7203680.1"/>
    </source>
</evidence>
<name>A0ABD5ZFF8_9EURY</name>